<dbReference type="EMBL" id="JXQW01000017">
    <property type="protein sequence ID" value="KIQ02455.1"/>
    <property type="molecule type" value="Genomic_DNA"/>
</dbReference>
<evidence type="ECO:0000256" key="1">
    <source>
        <dbReference type="ARBA" id="ARBA00022729"/>
    </source>
</evidence>
<comment type="caution">
    <text evidence="4">The sequence shown here is derived from an EMBL/GenBank/DDBJ whole genome shotgun (WGS) entry which is preliminary data.</text>
</comment>
<dbReference type="Pfam" id="PF13517">
    <property type="entry name" value="FG-GAP_3"/>
    <property type="match status" value="1"/>
</dbReference>
<feature type="domain" description="Bacterial Ig-like" evidence="3">
    <location>
        <begin position="337"/>
        <end position="417"/>
    </location>
</feature>
<dbReference type="InterPro" id="IPR013517">
    <property type="entry name" value="FG-GAP"/>
</dbReference>
<dbReference type="Gene3D" id="2.60.40.10">
    <property type="entry name" value="Immunoglobulins"/>
    <property type="match status" value="9"/>
</dbReference>
<evidence type="ECO:0000313" key="5">
    <source>
        <dbReference type="Proteomes" id="UP000032068"/>
    </source>
</evidence>
<accession>A0A0D0KYQ9</accession>
<proteinExistence type="predicted"/>
<dbReference type="SUPFAM" id="SSF51120">
    <property type="entry name" value="beta-Roll"/>
    <property type="match status" value="1"/>
</dbReference>
<feature type="domain" description="Bacterial Ig-like" evidence="3">
    <location>
        <begin position="440"/>
        <end position="526"/>
    </location>
</feature>
<evidence type="ECO:0000313" key="4">
    <source>
        <dbReference type="EMBL" id="KIQ02455.1"/>
    </source>
</evidence>
<dbReference type="InterPro" id="IPR013783">
    <property type="entry name" value="Ig-like_fold"/>
</dbReference>
<reference evidence="4 5" key="1">
    <citation type="submission" date="2014-12" db="EMBL/GenBank/DDBJ databases">
        <title>16Stimator: statistical estimation of ribosomal gene copy numbers from draft genome assemblies.</title>
        <authorList>
            <person name="Perisin M.A."/>
            <person name="Vetter M."/>
            <person name="Gilbert J.A."/>
            <person name="Bergelson J."/>
        </authorList>
    </citation>
    <scope>NUCLEOTIDE SEQUENCE [LARGE SCALE GENOMIC DNA]</scope>
    <source>
        <strain evidence="4 5">MEJ086</strain>
    </source>
</reference>
<organism evidence="4 5">
    <name type="scientific">Pseudomonas fulva</name>
    <dbReference type="NCBI Taxonomy" id="47880"/>
    <lineage>
        <taxon>Bacteria</taxon>
        <taxon>Pseudomonadati</taxon>
        <taxon>Pseudomonadota</taxon>
        <taxon>Gammaproteobacteria</taxon>
        <taxon>Pseudomonadales</taxon>
        <taxon>Pseudomonadaceae</taxon>
        <taxon>Pseudomonas</taxon>
    </lineage>
</organism>
<evidence type="ECO:0000259" key="3">
    <source>
        <dbReference type="Pfam" id="PF19077"/>
    </source>
</evidence>
<dbReference type="NCBIfam" id="NF012196">
    <property type="entry name" value="Ig_like_ice"/>
    <property type="match status" value="3"/>
</dbReference>
<feature type="region of interest" description="Disordered" evidence="2">
    <location>
        <begin position="746"/>
        <end position="779"/>
    </location>
</feature>
<dbReference type="InterPro" id="IPR044016">
    <property type="entry name" value="Big_13"/>
</dbReference>
<dbReference type="OrthoDB" id="8481600at2"/>
<dbReference type="NCBIfam" id="NF033510">
    <property type="entry name" value="Ca_tandemer"/>
    <property type="match status" value="4"/>
</dbReference>
<dbReference type="InterPro" id="IPR011049">
    <property type="entry name" value="Serralysin-like_metalloprot_C"/>
</dbReference>
<dbReference type="NCBIfam" id="TIGR03661">
    <property type="entry name" value="T1SS_VCA0849"/>
    <property type="match status" value="1"/>
</dbReference>
<sequence>MTIDALTGDDVINAAESSGVVTVTGTISGDYSIGDVVTLTTAVSTYTGTVAAGGIWSVDVAAGGLGVNGSQVAQVSILAHDVAGNSGAVTASRPYEVNTSPPAGTALTIDRVAGDDIVNASEAAPSNTETISGSVTGEFTAGDVVTLTIGSFTTTTTVGVGGLWSADVAGDVLAAGASIEASLVARNAVGNEATVTASRAYVVDTELPDNTSTTLFFDPVTADNIVNASEAATTLNLSGSVTGDYQAGDVITLVINGAQYSGSVATGGAWTVTNVAGSDLAADSDRVIDASLAARDNAGNVGTIVGQHGYIVDVAVPAAPGLVVIDDVGSIVGDVASNGGVTDDTTPTYQGTGEIGATISLVINNAAAVSVLVDGDGNWAYTAPLAVIDGTYTVVATQTDVAGNVSNSVSTQFNVDTQAPTAQDGYDVAISSYTDDVQPQTGVFLDGSRTNDTSPLLNGTVAGLVPGDRVLVYEGATLLGAATVNAGSWTFQVVNAAEGPHSYTATVVDAAGNEGVVSAPLSLIVDITAPSAADGYAVAITGYVDDVDPQTGTFSSGTSTNDASPLLNGTVAGLTSGDQVQIYEGSTLLGSAAVSGGGWTFQVANALDGAHTYTAVVVDAAGNQGVTSNAFTLIVDTQAPSAADGYAVVITTFTDDVEASVGDYPSGTSTNDSSPLLSGSVAGLQSGDYIRIYQGSTLLGIADVNGGVWSFQVTGASDGSYSYVAKVVDAAGNEGLESAPFELTIDTAPPPQTATIESFSDDSEPSTGDFASGSTTDDPTPVLNGSLSAAIDATDTVLIYEGTTLLGSAIVSGTTWTFAIPDQTLVGGSLHTYTAVVADQAGNEGQQSAGFTLISVVEINAQTTLDTTPIISGRIPYSLVDGAQLDVTVNGKTYTSSDGSVVVDSLNSTWYVQIPAGDTLAVGTYQVQAQILNGDGTAGAQDVQTDELIVAPTPDATFGAAGGDGNNKGTTVTMSNSGNWEFFSNQVVYSSTGTDSATIAQYSGTTLTSNTGGAGFGAGNMNMVQNATYIDINRDGYMDIVGIDSRYSNGQQMFINNGDGTYTAQQMADTNASGDNLANVYSWYGGVIAIDFRGDGYVDVVFGDQTPNDASAPGGYNSQFVQNNSGVFIKDAVYTFTRANGGQNTGNATPDQELSGVDLDNDGTVDVVFHATDGSNKIGAADSTGTATSSNSARLVVVKNDGAGGFITSQIINNAVLFTGDPNIANEPSMTWADYNGDGYMDLFMGRVHGANAAAQNNSTIFFNDGAGNLASTDAAGVGTATGTYQFNDTVRGGASLALDWNGDGRMDIIEAPQIGEGTAAVAGTVNLYINQTSGGTSSFDTSYLQPNDVFGSNPATASTFSGAINASGVVTGNPVTGMISVDIDYDGAKDLLIFTSNGTTTYVRNTNAIADDTSMHVRIVDPQGITAYFGNTVKLVNSAGVVVSTQIINPQSGGQTNDSTSLVDFYGLDPNETYSIVLLRNTNGTASHVGAESVVAGSNIQSVNSTWGGLKAGEADSAYVLTAQGEAEPSNTVGAGVVGTGYNDTFFATLGTSRYEGGGGTTEASNYKSWASNGGMDIVDFKLADSTALTIDLTLTAAQNTGWNTVTLSDIEGVAGAAGNDTFTDDERDNFFEGRGGNDTFNLINGGRDTLLYKVLEGAAGDGTGGNGSDIINGFTVGTWQATPDADRIDLSELLVGYTAGGGARYINGVATIAGDETIGQFLSVTSSGGSTTVSIDRDGDGSAYSPTALVTLNGVSVDLATLLANQQLVVV</sequence>
<dbReference type="SUPFAM" id="SSF69318">
    <property type="entry name" value="Integrin alpha N-terminal domain"/>
    <property type="match status" value="2"/>
</dbReference>
<dbReference type="InterPro" id="IPR019960">
    <property type="entry name" value="T1SS_VCA0849"/>
</dbReference>
<feature type="domain" description="Bacterial Ig-like" evidence="3">
    <location>
        <begin position="662"/>
        <end position="747"/>
    </location>
</feature>
<dbReference type="Gene3D" id="2.130.10.130">
    <property type="entry name" value="Integrin alpha, N-terminal"/>
    <property type="match status" value="1"/>
</dbReference>
<gene>
    <name evidence="4" type="ORF">RU08_07600</name>
</gene>
<dbReference type="InterPro" id="IPR049826">
    <property type="entry name" value="Ig-like_ice"/>
</dbReference>
<dbReference type="RefSeq" id="WP_042553189.1">
    <property type="nucleotide sequence ID" value="NZ_JXQW01000017.1"/>
</dbReference>
<name>A0A0D0KYQ9_9PSED</name>
<dbReference type="Proteomes" id="UP000032068">
    <property type="component" value="Unassembled WGS sequence"/>
</dbReference>
<dbReference type="Pfam" id="PF19077">
    <property type="entry name" value="Big_13"/>
    <property type="match status" value="4"/>
</dbReference>
<keyword evidence="1" id="KW-0732">Signal</keyword>
<protein>
    <recommendedName>
        <fullName evidence="3">Bacterial Ig-like domain-containing protein</fullName>
    </recommendedName>
</protein>
<evidence type="ECO:0000256" key="2">
    <source>
        <dbReference type="SAM" id="MobiDB-lite"/>
    </source>
</evidence>
<dbReference type="InterPro" id="IPR028994">
    <property type="entry name" value="Integrin_alpha_N"/>
</dbReference>
<feature type="domain" description="Bacterial Ig-like" evidence="3">
    <location>
        <begin position="550"/>
        <end position="637"/>
    </location>
</feature>